<sequence>MEITQLIIDAYGCQGPLNDAEPILDAMTRAAERVGAHSIGQAQARYVPHGITAILFLAESHILVSTWPEHQLAMVDLLLCNPDMDPYAAWAELEALLKPVSEARINETLRRVALEPGTS</sequence>
<dbReference type="PANTHER" id="PTHR33866:SF2">
    <property type="entry name" value="S-ADENOSYLMETHIONINE DECARBOXYLASE PROENZYME"/>
    <property type="match status" value="1"/>
</dbReference>
<keyword evidence="9" id="KW-0670">Pyruvate</keyword>
<comment type="cofactor">
    <cofactor evidence="1">
        <name>pyruvate</name>
        <dbReference type="ChEBI" id="CHEBI:15361"/>
    </cofactor>
</comment>
<proteinExistence type="predicted"/>
<keyword evidence="4" id="KW-0745">Spermidine biosynthesis</keyword>
<dbReference type="SUPFAM" id="SSF56276">
    <property type="entry name" value="S-adenosylmethionine decarboxylase"/>
    <property type="match status" value="1"/>
</dbReference>
<dbReference type="EMBL" id="LVJN01000015">
    <property type="protein sequence ID" value="OSM07147.1"/>
    <property type="molecule type" value="Genomic_DNA"/>
</dbReference>
<dbReference type="OrthoDB" id="9793120at2"/>
<evidence type="ECO:0000256" key="4">
    <source>
        <dbReference type="ARBA" id="ARBA00023066"/>
    </source>
</evidence>
<dbReference type="GO" id="GO:0004014">
    <property type="term" value="F:adenosylmethionine decarboxylase activity"/>
    <property type="evidence" value="ECO:0007669"/>
    <property type="project" value="InterPro"/>
</dbReference>
<gene>
    <name evidence="10" type="ORF">MAIT1_03938</name>
</gene>
<dbReference type="GO" id="GO:0008295">
    <property type="term" value="P:spermidine biosynthetic process"/>
    <property type="evidence" value="ECO:0007669"/>
    <property type="project" value="UniProtKB-KW"/>
</dbReference>
<dbReference type="InterPro" id="IPR016067">
    <property type="entry name" value="S-AdoMet_deCO2ase_core"/>
</dbReference>
<dbReference type="STRING" id="1434232.MAIT1_03938"/>
<dbReference type="GO" id="GO:0005829">
    <property type="term" value="C:cytosol"/>
    <property type="evidence" value="ECO:0007669"/>
    <property type="project" value="TreeGrafter"/>
</dbReference>
<keyword evidence="5" id="KW-0620">Polyamine biosynthesis</keyword>
<organism evidence="10 11">
    <name type="scientific">Magnetofaba australis IT-1</name>
    <dbReference type="NCBI Taxonomy" id="1434232"/>
    <lineage>
        <taxon>Bacteria</taxon>
        <taxon>Pseudomonadati</taxon>
        <taxon>Pseudomonadota</taxon>
        <taxon>Magnetococcia</taxon>
        <taxon>Magnetococcales</taxon>
        <taxon>Magnetococcaceae</taxon>
        <taxon>Magnetofaba</taxon>
    </lineage>
</organism>
<keyword evidence="8" id="KW-0704">Schiff base</keyword>
<dbReference type="Pfam" id="PF02675">
    <property type="entry name" value="AdoMet_dc"/>
    <property type="match status" value="1"/>
</dbReference>
<dbReference type="RefSeq" id="WP_085441102.1">
    <property type="nucleotide sequence ID" value="NZ_LVJN01000015.1"/>
</dbReference>
<evidence type="ECO:0000313" key="10">
    <source>
        <dbReference type="EMBL" id="OSM07147.1"/>
    </source>
</evidence>
<dbReference type="PANTHER" id="PTHR33866">
    <property type="entry name" value="S-ADENOSYLMETHIONINE DECARBOXYLASE PROENZYME"/>
    <property type="match status" value="1"/>
</dbReference>
<evidence type="ECO:0000256" key="7">
    <source>
        <dbReference type="ARBA" id="ARBA00023239"/>
    </source>
</evidence>
<evidence type="ECO:0000256" key="8">
    <source>
        <dbReference type="ARBA" id="ARBA00023270"/>
    </source>
</evidence>
<dbReference type="AlphaFoldDB" id="A0A1Y2K9H7"/>
<comment type="caution">
    <text evidence="10">The sequence shown here is derived from an EMBL/GenBank/DDBJ whole genome shotgun (WGS) entry which is preliminary data.</text>
</comment>
<evidence type="ECO:0000256" key="9">
    <source>
        <dbReference type="ARBA" id="ARBA00023317"/>
    </source>
</evidence>
<keyword evidence="3" id="KW-0068">Autocatalytic cleavage</keyword>
<keyword evidence="6" id="KW-0865">Zymogen</keyword>
<keyword evidence="11" id="KW-1185">Reference proteome</keyword>
<evidence type="ECO:0000256" key="5">
    <source>
        <dbReference type="ARBA" id="ARBA00023115"/>
    </source>
</evidence>
<name>A0A1Y2K9H7_9PROT</name>
<evidence type="ECO:0000313" key="11">
    <source>
        <dbReference type="Proteomes" id="UP000194003"/>
    </source>
</evidence>
<accession>A0A1Y2K9H7</accession>
<keyword evidence="7" id="KW-0456">Lyase</keyword>
<dbReference type="InterPro" id="IPR003826">
    <property type="entry name" value="AdoMetDC_fam_prok"/>
</dbReference>
<evidence type="ECO:0000256" key="1">
    <source>
        <dbReference type="ARBA" id="ARBA00001928"/>
    </source>
</evidence>
<evidence type="ECO:0000256" key="2">
    <source>
        <dbReference type="ARBA" id="ARBA00022793"/>
    </source>
</evidence>
<dbReference type="Proteomes" id="UP000194003">
    <property type="component" value="Unassembled WGS sequence"/>
</dbReference>
<protein>
    <submittedName>
        <fullName evidence="10">Putative adenosylmethionine decarboxylase</fullName>
    </submittedName>
</protein>
<reference evidence="10 11" key="1">
    <citation type="journal article" date="2016" name="BMC Genomics">
        <title>Combined genomic and structural analyses of a cultured magnetotactic bacterium reveals its niche adaptation to a dynamic environment.</title>
        <authorList>
            <person name="Araujo A.C."/>
            <person name="Morillo V."/>
            <person name="Cypriano J."/>
            <person name="Teixeira L.C."/>
            <person name="Leao P."/>
            <person name="Lyra S."/>
            <person name="Almeida L.G."/>
            <person name="Bazylinski D.A."/>
            <person name="Vasconcellos A.T."/>
            <person name="Abreu F."/>
            <person name="Lins U."/>
        </authorList>
    </citation>
    <scope>NUCLEOTIDE SEQUENCE [LARGE SCALE GENOMIC DNA]</scope>
    <source>
        <strain evidence="10 11">IT-1</strain>
    </source>
</reference>
<evidence type="ECO:0000256" key="3">
    <source>
        <dbReference type="ARBA" id="ARBA00022813"/>
    </source>
</evidence>
<keyword evidence="2" id="KW-0210">Decarboxylase</keyword>
<dbReference type="Gene3D" id="3.60.90.10">
    <property type="entry name" value="S-adenosylmethionine decarboxylase"/>
    <property type="match status" value="1"/>
</dbReference>
<evidence type="ECO:0000256" key="6">
    <source>
        <dbReference type="ARBA" id="ARBA00023145"/>
    </source>
</evidence>